<keyword evidence="3 5" id="KW-1133">Transmembrane helix</keyword>
<accession>A0AAD8ATI4</accession>
<evidence type="ECO:0000256" key="3">
    <source>
        <dbReference type="ARBA" id="ARBA00022989"/>
    </source>
</evidence>
<evidence type="ECO:0000256" key="5">
    <source>
        <dbReference type="SAM" id="Phobius"/>
    </source>
</evidence>
<keyword evidence="4 5" id="KW-0472">Membrane</keyword>
<feature type="transmembrane region" description="Helical" evidence="5">
    <location>
        <begin position="375"/>
        <end position="395"/>
    </location>
</feature>
<dbReference type="InterPro" id="IPR000276">
    <property type="entry name" value="GPCR_Rhodpsn"/>
</dbReference>
<evidence type="ECO:0000256" key="1">
    <source>
        <dbReference type="ARBA" id="ARBA00004370"/>
    </source>
</evidence>
<dbReference type="PROSITE" id="PS50262">
    <property type="entry name" value="G_PROTEIN_RECEP_F1_2"/>
    <property type="match status" value="1"/>
</dbReference>
<keyword evidence="7" id="KW-0527">Neuropeptide</keyword>
<feature type="transmembrane region" description="Helical" evidence="5">
    <location>
        <begin position="74"/>
        <end position="93"/>
    </location>
</feature>
<protein>
    <submittedName>
        <fullName evidence="7">Neuropeptides capa receptor</fullName>
    </submittedName>
</protein>
<reference evidence="7" key="2">
    <citation type="submission" date="2023-04" db="EMBL/GenBank/DDBJ databases">
        <authorList>
            <person name="Bu L."/>
            <person name="Lu L."/>
            <person name="Laidemitt M.R."/>
            <person name="Zhang S.M."/>
            <person name="Mutuku M."/>
            <person name="Mkoji G."/>
            <person name="Steinauer M."/>
            <person name="Loker E.S."/>
        </authorList>
    </citation>
    <scope>NUCLEOTIDE SEQUENCE</scope>
    <source>
        <strain evidence="7">KasaAsao</strain>
        <tissue evidence="7">Whole Snail</tissue>
    </source>
</reference>
<comment type="subcellular location">
    <subcellularLocation>
        <location evidence="1">Membrane</location>
    </subcellularLocation>
</comment>
<evidence type="ECO:0000256" key="2">
    <source>
        <dbReference type="ARBA" id="ARBA00022692"/>
    </source>
</evidence>
<dbReference type="SUPFAM" id="SSF81321">
    <property type="entry name" value="Family A G protein-coupled receptor-like"/>
    <property type="match status" value="1"/>
</dbReference>
<evidence type="ECO:0000256" key="4">
    <source>
        <dbReference type="ARBA" id="ARBA00023136"/>
    </source>
</evidence>
<sequence>MDELDILNQSSGLLPLDPKYFYYLRYVSSDANIQIFIFVFSYLSIPVISLFGIIGNAMTLSVLIRHGFRKSYNIFILALAIADTLFLVGVNNIPRILLLADKFGFFYTRTESLTLYVVFIVQIGMELNGKYMSMIIPTFVAVERFVAVYFPLHLKSLITCRRARLAVSVLFVSWIPANIYFFMLMRYDYLLHPVSNTSVGYIMRSDLMLNHANVYKVISGFFFMISGPIPVIVVTAFCVAIGVKIQSIKNQRRHLKNYTTIIHFGNYVHCAGETCATLDTNPKNEHITYQQTPNTKYNCEKSSTLEHRNEKNIKFPMTRNGAVKIDQQNESVSQTTITLFSMCVVYAVIVTASSLPSIILNRNNWESDTGALVELSTQLAVCINCSSNFLIYVTMNKSFRTTLKQILSFTKNGR</sequence>
<dbReference type="Proteomes" id="UP001233172">
    <property type="component" value="Unassembled WGS sequence"/>
</dbReference>
<feature type="domain" description="G-protein coupled receptors family 1 profile" evidence="6">
    <location>
        <begin position="55"/>
        <end position="392"/>
    </location>
</feature>
<evidence type="ECO:0000259" key="6">
    <source>
        <dbReference type="PROSITE" id="PS50262"/>
    </source>
</evidence>
<dbReference type="InterPro" id="IPR052954">
    <property type="entry name" value="GPCR-Ligand_Int"/>
</dbReference>
<dbReference type="GO" id="GO:0007218">
    <property type="term" value="P:neuropeptide signaling pathway"/>
    <property type="evidence" value="ECO:0007669"/>
    <property type="project" value="UniProtKB-KW"/>
</dbReference>
<reference evidence="7" key="1">
    <citation type="journal article" date="2023" name="PLoS Negl. Trop. Dis.">
        <title>A genome sequence for Biomphalaria pfeifferi, the major vector snail for the human-infecting parasite Schistosoma mansoni.</title>
        <authorList>
            <person name="Bu L."/>
            <person name="Lu L."/>
            <person name="Laidemitt M.R."/>
            <person name="Zhang S.M."/>
            <person name="Mutuku M."/>
            <person name="Mkoji G."/>
            <person name="Steinauer M."/>
            <person name="Loker E.S."/>
        </authorList>
    </citation>
    <scope>NUCLEOTIDE SEQUENCE</scope>
    <source>
        <strain evidence="7">KasaAsao</strain>
    </source>
</reference>
<organism evidence="7 8">
    <name type="scientific">Biomphalaria pfeifferi</name>
    <name type="common">Bloodfluke planorb</name>
    <name type="synonym">Freshwater snail</name>
    <dbReference type="NCBI Taxonomy" id="112525"/>
    <lineage>
        <taxon>Eukaryota</taxon>
        <taxon>Metazoa</taxon>
        <taxon>Spiralia</taxon>
        <taxon>Lophotrochozoa</taxon>
        <taxon>Mollusca</taxon>
        <taxon>Gastropoda</taxon>
        <taxon>Heterobranchia</taxon>
        <taxon>Euthyneura</taxon>
        <taxon>Panpulmonata</taxon>
        <taxon>Hygrophila</taxon>
        <taxon>Lymnaeoidea</taxon>
        <taxon>Planorbidae</taxon>
        <taxon>Biomphalaria</taxon>
    </lineage>
</organism>
<feature type="transmembrane region" description="Helical" evidence="5">
    <location>
        <begin position="35"/>
        <end position="54"/>
    </location>
</feature>
<evidence type="ECO:0000313" key="8">
    <source>
        <dbReference type="Proteomes" id="UP001233172"/>
    </source>
</evidence>
<proteinExistence type="predicted"/>
<keyword evidence="8" id="KW-1185">Reference proteome</keyword>
<dbReference type="PANTHER" id="PTHR46641:SF2">
    <property type="entry name" value="FMRFAMIDE RECEPTOR"/>
    <property type="match status" value="1"/>
</dbReference>
<keyword evidence="7" id="KW-0675">Receptor</keyword>
<feature type="transmembrane region" description="Helical" evidence="5">
    <location>
        <begin position="131"/>
        <end position="152"/>
    </location>
</feature>
<dbReference type="PANTHER" id="PTHR46641">
    <property type="entry name" value="FMRFAMIDE RECEPTOR-RELATED"/>
    <property type="match status" value="1"/>
</dbReference>
<gene>
    <name evidence="7" type="ORF">Bpfe_028403</name>
</gene>
<name>A0AAD8ATI4_BIOPF</name>
<comment type="caution">
    <text evidence="7">The sequence shown here is derived from an EMBL/GenBank/DDBJ whole genome shotgun (WGS) entry which is preliminary data.</text>
</comment>
<feature type="transmembrane region" description="Helical" evidence="5">
    <location>
        <begin position="217"/>
        <end position="243"/>
    </location>
</feature>
<dbReference type="InterPro" id="IPR017452">
    <property type="entry name" value="GPCR_Rhodpsn_7TM"/>
</dbReference>
<dbReference type="Pfam" id="PF00001">
    <property type="entry name" value="7tm_1"/>
    <property type="match status" value="1"/>
</dbReference>
<keyword evidence="2 5" id="KW-0812">Transmembrane</keyword>
<evidence type="ECO:0000313" key="7">
    <source>
        <dbReference type="EMBL" id="KAK0042179.1"/>
    </source>
</evidence>
<dbReference type="PRINTS" id="PR00237">
    <property type="entry name" value="GPCRRHODOPSN"/>
</dbReference>
<dbReference type="GO" id="GO:0016020">
    <property type="term" value="C:membrane"/>
    <property type="evidence" value="ECO:0007669"/>
    <property type="project" value="UniProtKB-SubCell"/>
</dbReference>
<feature type="transmembrane region" description="Helical" evidence="5">
    <location>
        <begin position="337"/>
        <end position="355"/>
    </location>
</feature>
<dbReference type="AlphaFoldDB" id="A0AAD8ATI4"/>
<dbReference type="EMBL" id="JASAOG010000249">
    <property type="protein sequence ID" value="KAK0042179.1"/>
    <property type="molecule type" value="Genomic_DNA"/>
</dbReference>
<dbReference type="Gene3D" id="1.20.1070.10">
    <property type="entry name" value="Rhodopsin 7-helix transmembrane proteins"/>
    <property type="match status" value="1"/>
</dbReference>
<feature type="transmembrane region" description="Helical" evidence="5">
    <location>
        <begin position="164"/>
        <end position="183"/>
    </location>
</feature>
<dbReference type="GO" id="GO:0004930">
    <property type="term" value="F:G protein-coupled receptor activity"/>
    <property type="evidence" value="ECO:0007669"/>
    <property type="project" value="InterPro"/>
</dbReference>